<gene>
    <name evidence="1" type="ORF">G5S56_06810</name>
</gene>
<accession>A0A3U5WGU8</accession>
<dbReference type="InterPro" id="IPR023381">
    <property type="entry name" value="YP001051499.1-like_dom_sf"/>
</dbReference>
<reference evidence="1 2" key="1">
    <citation type="submission" date="2020-08" db="EMBL/GenBank/DDBJ databases">
        <title>Complete genome sequencing of Shigella boydii.</title>
        <authorList>
            <person name="Hazen T.H."/>
            <person name="Michalski J.M."/>
            <person name="Rasko D.A."/>
        </authorList>
    </citation>
    <scope>NUCLEOTIDE SEQUENCE [LARGE SCALE GENOMIC DNA]</scope>
    <source>
        <strain evidence="1 2">600690</strain>
    </source>
</reference>
<sequence>MNISDYINSYIEWLTKEVSLYPVDKKIKFGIWCIWPIVNEKDVAVFLDKVNGDATLDNIRSNLELIWNDNYNNDSIAHLIDFIDKIDWNNDLVDNNDQNAAQGVLDLLNGVSCLTHGYLNNSNEYIANCAELAINRVDYLIGFEKIKSVAMDKEIDVQKEAVRLFSKCDVLPSLQNRKRWLE</sequence>
<dbReference type="Gene3D" id="1.20.1590.10">
    <property type="entry name" value="YP_001051499.1 domain like"/>
    <property type="match status" value="1"/>
</dbReference>
<dbReference type="AlphaFoldDB" id="A0A3U5WGU8"/>
<proteinExistence type="predicted"/>
<dbReference type="EMBL" id="CP049278">
    <property type="protein sequence ID" value="QNC64901.1"/>
    <property type="molecule type" value="Genomic_DNA"/>
</dbReference>
<evidence type="ECO:0000313" key="2">
    <source>
        <dbReference type="Proteomes" id="UP000515238"/>
    </source>
</evidence>
<protein>
    <submittedName>
        <fullName evidence="1">Uncharacterized protein</fullName>
    </submittedName>
</protein>
<organism evidence="1 2">
    <name type="scientific">Shigella boydii</name>
    <dbReference type="NCBI Taxonomy" id="621"/>
    <lineage>
        <taxon>Bacteria</taxon>
        <taxon>Pseudomonadati</taxon>
        <taxon>Pseudomonadota</taxon>
        <taxon>Gammaproteobacteria</taxon>
        <taxon>Enterobacterales</taxon>
        <taxon>Enterobacteriaceae</taxon>
        <taxon>Shigella</taxon>
    </lineage>
</organism>
<evidence type="ECO:0000313" key="1">
    <source>
        <dbReference type="EMBL" id="QNC64901.1"/>
    </source>
</evidence>
<dbReference type="RefSeq" id="WP_078167339.1">
    <property type="nucleotide sequence ID" value="NZ_CP026846.1"/>
</dbReference>
<name>A0A3U5WGU8_SHIBO</name>
<dbReference type="Proteomes" id="UP000515238">
    <property type="component" value="Chromosome"/>
</dbReference>